<protein>
    <submittedName>
        <fullName evidence="1">Uncharacterized protein</fullName>
    </submittedName>
</protein>
<name>A0A8J2HCW8_COTCN</name>
<keyword evidence="2" id="KW-1185">Reference proteome</keyword>
<dbReference type="EMBL" id="CAJNRD030001119">
    <property type="protein sequence ID" value="CAG5090692.1"/>
    <property type="molecule type" value="Genomic_DNA"/>
</dbReference>
<dbReference type="InterPro" id="IPR022048">
    <property type="entry name" value="Envelope_fusion-like"/>
</dbReference>
<evidence type="ECO:0000313" key="2">
    <source>
        <dbReference type="Proteomes" id="UP000786811"/>
    </source>
</evidence>
<sequence>MISMPQTLQKEILDLIDLIEGLRNLRQSVHKHDIHSHRCAKQGDEYNDLDIYIQYSRIIKVQSNMNIVSLILLGLVHLARDSEEVQIKPMETIPGLLSDPFKKIYLIREEWQIVTSINIEKLINLYPYANQSIWEAFGICATKFKPSICSSYTRINSHQEIEAEIEQAKHRLRQHLEDPQLEKLDKTTRNRRAPWFGSIGTIARKLFGTMDYKRIRDLVRTSAYLQQSVSKQLSDLERAQLFSMAEDEHIYLMTNYLRTLNNAEEAIEDAK</sequence>
<evidence type="ECO:0000313" key="1">
    <source>
        <dbReference type="EMBL" id="CAG5090692.1"/>
    </source>
</evidence>
<reference evidence="1" key="1">
    <citation type="submission" date="2021-04" db="EMBL/GenBank/DDBJ databases">
        <authorList>
            <person name="Chebbi M.A.C M."/>
        </authorList>
    </citation>
    <scope>NUCLEOTIDE SEQUENCE</scope>
</reference>
<proteinExistence type="predicted"/>
<gene>
    <name evidence="1" type="ORF">HICCMSTLAB_LOCUS5721</name>
</gene>
<comment type="caution">
    <text evidence="1">The sequence shown here is derived from an EMBL/GenBank/DDBJ whole genome shotgun (WGS) entry which is preliminary data.</text>
</comment>
<dbReference type="OrthoDB" id="5986643at2759"/>
<dbReference type="Pfam" id="PF12259">
    <property type="entry name" value="Baculo_F"/>
    <property type="match status" value="1"/>
</dbReference>
<accession>A0A8J2HCW8</accession>
<organism evidence="1 2">
    <name type="scientific">Cotesia congregata</name>
    <name type="common">Parasitoid wasp</name>
    <name type="synonym">Apanteles congregatus</name>
    <dbReference type="NCBI Taxonomy" id="51543"/>
    <lineage>
        <taxon>Eukaryota</taxon>
        <taxon>Metazoa</taxon>
        <taxon>Ecdysozoa</taxon>
        <taxon>Arthropoda</taxon>
        <taxon>Hexapoda</taxon>
        <taxon>Insecta</taxon>
        <taxon>Pterygota</taxon>
        <taxon>Neoptera</taxon>
        <taxon>Endopterygota</taxon>
        <taxon>Hymenoptera</taxon>
        <taxon>Apocrita</taxon>
        <taxon>Ichneumonoidea</taxon>
        <taxon>Braconidae</taxon>
        <taxon>Microgastrinae</taxon>
        <taxon>Cotesia</taxon>
    </lineage>
</organism>
<dbReference type="Proteomes" id="UP000786811">
    <property type="component" value="Unassembled WGS sequence"/>
</dbReference>
<dbReference type="AlphaFoldDB" id="A0A8J2HCW8"/>